<dbReference type="InterPro" id="IPR017853">
    <property type="entry name" value="GH"/>
</dbReference>
<dbReference type="Proteomes" id="UP000515847">
    <property type="component" value="Chromosome"/>
</dbReference>
<dbReference type="InterPro" id="IPR013783">
    <property type="entry name" value="Ig-like_fold"/>
</dbReference>
<evidence type="ECO:0000313" key="3">
    <source>
        <dbReference type="Proteomes" id="UP000515847"/>
    </source>
</evidence>
<gene>
    <name evidence="2" type="ORF">BR63_15015</name>
</gene>
<protein>
    <submittedName>
        <fullName evidence="2">DUF4434 domain-containing protein</fullName>
    </submittedName>
</protein>
<evidence type="ECO:0000259" key="1">
    <source>
        <dbReference type="Pfam" id="PF14488"/>
    </source>
</evidence>
<proteinExistence type="predicted"/>
<name>A0A7G6E8Q4_THEFR</name>
<dbReference type="InterPro" id="IPR003961">
    <property type="entry name" value="FN3_dom"/>
</dbReference>
<dbReference type="InterPro" id="IPR036116">
    <property type="entry name" value="FN3_sf"/>
</dbReference>
<keyword evidence="3" id="KW-1185">Reference proteome</keyword>
<dbReference type="SUPFAM" id="SSF49265">
    <property type="entry name" value="Fibronectin type III"/>
    <property type="match status" value="1"/>
</dbReference>
<reference evidence="2 3" key="1">
    <citation type="journal article" date="2019" name="Front. Microbiol.">
        <title>Thermoanaerosceptrum fracticalcis gen. nov. sp. nov., a Novel Fumarate-Fermenting Microorganism From a Deep Fractured Carbonate Aquifer of the US Great Basin.</title>
        <authorList>
            <person name="Hamilton-Brehm S.D."/>
            <person name="Stewart L.E."/>
            <person name="Zavarin M."/>
            <person name="Caldwell M."/>
            <person name="Lawson P.A."/>
            <person name="Onstott T.C."/>
            <person name="Grzymski J."/>
            <person name="Neveux I."/>
            <person name="Lollar B.S."/>
            <person name="Russell C.E."/>
            <person name="Moser D.P."/>
        </authorList>
    </citation>
    <scope>NUCLEOTIDE SEQUENCE [LARGE SCALE GENOMIC DNA]</scope>
    <source>
        <strain evidence="2 3">DRI-13</strain>
    </source>
</reference>
<dbReference type="SUPFAM" id="SSF51445">
    <property type="entry name" value="(Trans)glycosidases"/>
    <property type="match status" value="1"/>
</dbReference>
<dbReference type="Gene3D" id="3.20.20.80">
    <property type="entry name" value="Glycosidases"/>
    <property type="match status" value="1"/>
</dbReference>
<dbReference type="Pfam" id="PF14488">
    <property type="entry name" value="DUF4434"/>
    <property type="match status" value="1"/>
</dbReference>
<sequence length="399" mass="45550">MTLSWDRKTWESEFHYLHEVGMRYLVLMGITSTAGNVTKTIYPSKITGFQKTGQVDALDLCLSSAEAAGFKVFLGINFNQEWWKKGARDPQWLYRQMDRGNLIADELYELYHHKYSGAFHGWYWEYEVDNLNFKTEKELAVLAKALNITLLHLKEDKEKLPLLLSPFMNKRYSTPEEYGENWAFVFSNTELGQGDIFCPQDCVGGGGLELGDVTRWFTALKKAVDTKPGLLFWANVESFDHKNWVSAPLKRFIKQLETVSPLVDNCLTFSYSHYYSPNNIDKGFHETYLDYVEKGSLEGGKPAPPGEVKARKVGKTQFLISWGPASDDFGICGYLLYRDKKLIFSTQAQRKYGGDPQGIVMSYTDTAFPYLTWKNPIYEVRAFDFAGNVSDSVKAVNVV</sequence>
<accession>A0A7G6E8Q4</accession>
<dbReference type="Gene3D" id="2.60.40.10">
    <property type="entry name" value="Immunoglobulins"/>
    <property type="match status" value="1"/>
</dbReference>
<evidence type="ECO:0000313" key="2">
    <source>
        <dbReference type="EMBL" id="QNB48458.1"/>
    </source>
</evidence>
<feature type="domain" description="DUF4434" evidence="1">
    <location>
        <begin position="4"/>
        <end position="280"/>
    </location>
</feature>
<dbReference type="InterPro" id="IPR027849">
    <property type="entry name" value="DUF4434"/>
</dbReference>
<dbReference type="KEGG" id="tfr:BR63_15015"/>
<dbReference type="CDD" id="cd00063">
    <property type="entry name" value="FN3"/>
    <property type="match status" value="1"/>
</dbReference>
<dbReference type="OrthoDB" id="6044697at2"/>
<organism evidence="2 3">
    <name type="scientific">Thermanaerosceptrum fracticalcis</name>
    <dbReference type="NCBI Taxonomy" id="1712410"/>
    <lineage>
        <taxon>Bacteria</taxon>
        <taxon>Bacillati</taxon>
        <taxon>Bacillota</taxon>
        <taxon>Clostridia</taxon>
        <taxon>Eubacteriales</taxon>
        <taxon>Peptococcaceae</taxon>
        <taxon>Thermanaerosceptrum</taxon>
    </lineage>
</organism>
<dbReference type="EMBL" id="CP045798">
    <property type="protein sequence ID" value="QNB48458.1"/>
    <property type="molecule type" value="Genomic_DNA"/>
</dbReference>
<dbReference type="AlphaFoldDB" id="A0A7G6E8Q4"/>